<dbReference type="FunFam" id="3.40.50.300:FF:000010">
    <property type="entry name" value="Chaperone clpB 1, putative"/>
    <property type="match status" value="1"/>
</dbReference>
<name>A0A2N7W112_9BURK</name>
<evidence type="ECO:0000256" key="8">
    <source>
        <dbReference type="SAM" id="MobiDB-lite"/>
    </source>
</evidence>
<comment type="function">
    <text evidence="6">Part of a stress-induced multi-chaperone system, it is involved in the recovery of the cell from heat-induced damage, in cooperation with DnaK, DnaJ and GrpE. Acts before DnaK, in the processing of protein aggregates. Protein binding stimulates the ATPase activity; ATP hydrolysis unfolds the denatured protein aggregates, which probably helps expose new hydrophobic binding sites on the surface of ClpB-bound aggregates, contributing to the solubilization and refolding of denatured protein aggregates by DnaK.</text>
</comment>
<dbReference type="SUPFAM" id="SSF52540">
    <property type="entry name" value="P-loop containing nucleoside triphosphate hydrolases"/>
    <property type="match status" value="2"/>
</dbReference>
<dbReference type="SUPFAM" id="SSF81923">
    <property type="entry name" value="Double Clp-N motif"/>
    <property type="match status" value="1"/>
</dbReference>
<dbReference type="Gene3D" id="1.10.1780.10">
    <property type="entry name" value="Clp, N-terminal domain"/>
    <property type="match status" value="1"/>
</dbReference>
<organism evidence="10 11">
    <name type="scientific">Trinickia dabaoshanensis</name>
    <dbReference type="NCBI Taxonomy" id="564714"/>
    <lineage>
        <taxon>Bacteria</taxon>
        <taxon>Pseudomonadati</taxon>
        <taxon>Pseudomonadota</taxon>
        <taxon>Betaproteobacteria</taxon>
        <taxon>Burkholderiales</taxon>
        <taxon>Burkholderiaceae</taxon>
        <taxon>Trinickia</taxon>
    </lineage>
</organism>
<dbReference type="InterPro" id="IPR001270">
    <property type="entry name" value="ClpA/B"/>
</dbReference>
<dbReference type="Pfam" id="PF17871">
    <property type="entry name" value="AAA_lid_9"/>
    <property type="match status" value="1"/>
</dbReference>
<protein>
    <submittedName>
        <fullName evidence="10">Type VI secretion system ATPase TssH</fullName>
    </submittedName>
</protein>
<comment type="similarity">
    <text evidence="1">Belongs to the ClpA/ClpB family.</text>
</comment>
<dbReference type="NCBIfam" id="TIGR03345">
    <property type="entry name" value="VI_ClpV1"/>
    <property type="match status" value="1"/>
</dbReference>
<dbReference type="InterPro" id="IPR041546">
    <property type="entry name" value="ClpA/ClpB_AAA_lid"/>
</dbReference>
<proteinExistence type="inferred from homology"/>
<dbReference type="Gene3D" id="1.10.8.60">
    <property type="match status" value="1"/>
</dbReference>
<evidence type="ECO:0000256" key="3">
    <source>
        <dbReference type="ARBA" id="ARBA00022741"/>
    </source>
</evidence>
<dbReference type="InterPro" id="IPR019489">
    <property type="entry name" value="Clp_ATPase_C"/>
</dbReference>
<dbReference type="CDD" id="cd00009">
    <property type="entry name" value="AAA"/>
    <property type="match status" value="1"/>
</dbReference>
<feature type="region of interest" description="Disordered" evidence="8">
    <location>
        <begin position="156"/>
        <end position="186"/>
    </location>
</feature>
<dbReference type="PANTHER" id="PTHR11638:SF184">
    <property type="entry name" value="ATPASE WITH CHAPERONE ACTIVITY"/>
    <property type="match status" value="1"/>
</dbReference>
<comment type="caution">
    <text evidence="10">The sequence shown here is derived from an EMBL/GenBank/DDBJ whole genome shotgun (WGS) entry which is preliminary data.</text>
</comment>
<dbReference type="PROSITE" id="PS51903">
    <property type="entry name" value="CLP_R"/>
    <property type="match status" value="1"/>
</dbReference>
<keyword evidence="11" id="KW-1185">Reference proteome</keyword>
<dbReference type="GO" id="GO:0034605">
    <property type="term" value="P:cellular response to heat"/>
    <property type="evidence" value="ECO:0007669"/>
    <property type="project" value="TreeGrafter"/>
</dbReference>
<dbReference type="PROSITE" id="PS00870">
    <property type="entry name" value="CLPAB_1"/>
    <property type="match status" value="1"/>
</dbReference>
<feature type="domain" description="Clp R" evidence="9">
    <location>
        <begin position="9"/>
        <end position="150"/>
    </location>
</feature>
<evidence type="ECO:0000256" key="7">
    <source>
        <dbReference type="PROSITE-ProRule" id="PRU01251"/>
    </source>
</evidence>
<dbReference type="PANTHER" id="PTHR11638">
    <property type="entry name" value="ATP-DEPENDENT CLP PROTEASE"/>
    <property type="match status" value="1"/>
</dbReference>
<keyword evidence="4" id="KW-0067">ATP-binding</keyword>
<keyword evidence="3" id="KW-0547">Nucleotide-binding</keyword>
<dbReference type="EMBL" id="PNYA01000002">
    <property type="protein sequence ID" value="PMS23108.1"/>
    <property type="molecule type" value="Genomic_DNA"/>
</dbReference>
<sequence>MSTPLKTLIAKLDALCLNAATRAASLCLARGHYEVDLEHLLLALIEQQASDLSVVLRASGLSIEVLRTDLERGLERLKTGNTRTPVFSQHLISLFEQAWLIASLDTQAARIRSGHLLLALLTSPELSQFAERMSPVLTRVPTEELKHRFAEATAGSDEAEAVTGAAARPGAPAGDEAIGAAPSKTPALDTYTTNLTQRAREGQIDPVIGREAEIRQTIDILMRRRQNNPILTGEAGVGKTAVVEGLALRIAAGDVPAPLVGVALHVLDMGLLQAGASVKGEFENRLKNVIDEVKKSATPIILFIDEAHTIIGAGGQAGQNDAANLLKPALARGELRTIAATTWAEYRKYFEKDVALARRFQVVKVDEPSEALACAMVRGLAPRMEAHFGVRIFDEAITEAVRLSHRYITGRQLPDKAIGVLDTACAKVALAQGSTPAVIDDTRKRIERIDAEIAALERESASGTAGAAHDERLVNLRAARDADVASLTADEERYEQERALAQRIGVLRGQLAEAASGAGERTSDSDAPALREELATLTSQLQALQQASPMVPLQVDGLVVAEIVAGWTGIPLGRMVKDEIGTVLGLKDLLAERVIGQDHALDAIAQRVRTASASLEDPNKPRGVFLFVGPSGVGKTETALALADLLYGGERKLVTINMSEYQEAHSVSGLKGSPPGYVGYGEGGVLTEAVRRNPYSVVLLDEIEKAHPDVLEMFFQVFDKGTLDDAEGREIDFRHALIILTSNVGASAVMQACLNQAPDALPDADALAELLRPQLYKAFKPAFLGRVKVVPYYPISDDVLAEIIELKLERIRARVAANHRAEFSWDESLVDAVLARCTEVDSGARNVDHILNGTLLPELAQHVLGRLAGGERIERIAVRAVESGEFDYEVA</sequence>
<keyword evidence="5" id="KW-0143">Chaperone</keyword>
<dbReference type="Proteomes" id="UP000235616">
    <property type="component" value="Unassembled WGS sequence"/>
</dbReference>
<evidence type="ECO:0000259" key="9">
    <source>
        <dbReference type="PROSITE" id="PS51903"/>
    </source>
</evidence>
<dbReference type="InterPro" id="IPR004176">
    <property type="entry name" value="Clp_R_N"/>
</dbReference>
<evidence type="ECO:0000313" key="10">
    <source>
        <dbReference type="EMBL" id="PMS23108.1"/>
    </source>
</evidence>
<dbReference type="InterPro" id="IPR027417">
    <property type="entry name" value="P-loop_NTPase"/>
</dbReference>
<accession>A0A2N7W112</accession>
<dbReference type="Pfam" id="PF07724">
    <property type="entry name" value="AAA_2"/>
    <property type="match status" value="1"/>
</dbReference>
<dbReference type="Gene3D" id="3.40.50.300">
    <property type="entry name" value="P-loop containing nucleotide triphosphate hydrolases"/>
    <property type="match status" value="3"/>
</dbReference>
<dbReference type="InterPro" id="IPR036628">
    <property type="entry name" value="Clp_N_dom_sf"/>
</dbReference>
<dbReference type="RefSeq" id="WP_102643798.1">
    <property type="nucleotide sequence ID" value="NZ_PNYA01000002.1"/>
</dbReference>
<dbReference type="InterPro" id="IPR003593">
    <property type="entry name" value="AAA+_ATPase"/>
</dbReference>
<evidence type="ECO:0000313" key="11">
    <source>
        <dbReference type="Proteomes" id="UP000235616"/>
    </source>
</evidence>
<dbReference type="PRINTS" id="PR00300">
    <property type="entry name" value="CLPPROTEASEA"/>
</dbReference>
<dbReference type="GO" id="GO:0005737">
    <property type="term" value="C:cytoplasm"/>
    <property type="evidence" value="ECO:0007669"/>
    <property type="project" value="TreeGrafter"/>
</dbReference>
<gene>
    <name evidence="10" type="primary">clpV</name>
    <name evidence="10" type="ORF">C0Z18_02515</name>
</gene>
<reference evidence="10 11" key="1">
    <citation type="submission" date="2018-01" db="EMBL/GenBank/DDBJ databases">
        <title>Whole genome analyses suggest that Burkholderia sensu lato contains two further novel genera in the rhizoxinica-symbiotica group Mycetohabitans gen. nov., and Trinickia gen. nov.: implications for the evolution of diazotrophy and nodulation in the Burkholderiaceae.</title>
        <authorList>
            <person name="Estrada-de los Santos P."/>
            <person name="Palmer M."/>
            <person name="Chavez-Ramirez B."/>
            <person name="Beukes C."/>
            <person name="Steenkamp E.T."/>
            <person name="Hirsch A.M."/>
            <person name="Manyaka P."/>
            <person name="Maluk M."/>
            <person name="Lafos M."/>
            <person name="Crook M."/>
            <person name="Gross E."/>
            <person name="Simon M.F."/>
            <person name="Bueno dos Reis Junior F."/>
            <person name="Poole P.S."/>
            <person name="Venter S.N."/>
            <person name="James E.K."/>
        </authorList>
    </citation>
    <scope>NUCLEOTIDE SEQUENCE [LARGE SCALE GENOMIC DNA]</scope>
    <source>
        <strain evidence="10 11">GIMN1.004</strain>
    </source>
</reference>
<keyword evidence="2 7" id="KW-0677">Repeat</keyword>
<dbReference type="InterPro" id="IPR018368">
    <property type="entry name" value="ClpA/B_CS1"/>
</dbReference>
<dbReference type="SMART" id="SM01086">
    <property type="entry name" value="ClpB_D2-small"/>
    <property type="match status" value="1"/>
</dbReference>
<evidence type="ECO:0000256" key="5">
    <source>
        <dbReference type="ARBA" id="ARBA00023186"/>
    </source>
</evidence>
<evidence type="ECO:0000256" key="1">
    <source>
        <dbReference type="ARBA" id="ARBA00008675"/>
    </source>
</evidence>
<dbReference type="InterPro" id="IPR017729">
    <property type="entry name" value="ATPase_T6SS_ClpV1"/>
</dbReference>
<dbReference type="FunFam" id="3.40.50.300:FF:000025">
    <property type="entry name" value="ATP-dependent Clp protease subunit"/>
    <property type="match status" value="1"/>
</dbReference>
<evidence type="ECO:0000256" key="6">
    <source>
        <dbReference type="ARBA" id="ARBA00025613"/>
    </source>
</evidence>
<feature type="compositionally biased region" description="Low complexity" evidence="8">
    <location>
        <begin position="161"/>
        <end position="177"/>
    </location>
</feature>
<dbReference type="Pfam" id="PF02861">
    <property type="entry name" value="Clp_N"/>
    <property type="match status" value="1"/>
</dbReference>
<dbReference type="CDD" id="cd19499">
    <property type="entry name" value="RecA-like_ClpB_Hsp104-like"/>
    <property type="match status" value="1"/>
</dbReference>
<dbReference type="GO" id="GO:0016887">
    <property type="term" value="F:ATP hydrolysis activity"/>
    <property type="evidence" value="ECO:0007669"/>
    <property type="project" value="InterPro"/>
</dbReference>
<dbReference type="SMART" id="SM00382">
    <property type="entry name" value="AAA"/>
    <property type="match status" value="2"/>
</dbReference>
<dbReference type="GO" id="GO:0005524">
    <property type="term" value="F:ATP binding"/>
    <property type="evidence" value="ECO:0007669"/>
    <property type="project" value="UniProtKB-KW"/>
</dbReference>
<dbReference type="Pfam" id="PF10431">
    <property type="entry name" value="ClpB_D2-small"/>
    <property type="match status" value="1"/>
</dbReference>
<dbReference type="InterPro" id="IPR050130">
    <property type="entry name" value="ClpA_ClpB"/>
</dbReference>
<dbReference type="InterPro" id="IPR003959">
    <property type="entry name" value="ATPase_AAA_core"/>
</dbReference>
<dbReference type="AlphaFoldDB" id="A0A2N7W112"/>
<evidence type="ECO:0000256" key="2">
    <source>
        <dbReference type="ARBA" id="ARBA00022737"/>
    </source>
</evidence>
<dbReference type="Pfam" id="PF00004">
    <property type="entry name" value="AAA"/>
    <property type="match status" value="1"/>
</dbReference>
<dbReference type="OrthoDB" id="9803641at2"/>
<evidence type="ECO:0000256" key="4">
    <source>
        <dbReference type="ARBA" id="ARBA00022840"/>
    </source>
</evidence>